<reference evidence="1" key="1">
    <citation type="journal article" date="2021" name="PeerJ">
        <title>Extensive microbial diversity within the chicken gut microbiome revealed by metagenomics and culture.</title>
        <authorList>
            <person name="Gilroy R."/>
            <person name="Ravi A."/>
            <person name="Getino M."/>
            <person name="Pursley I."/>
            <person name="Horton D.L."/>
            <person name="Alikhan N.F."/>
            <person name="Baker D."/>
            <person name="Gharbi K."/>
            <person name="Hall N."/>
            <person name="Watson M."/>
            <person name="Adriaenssens E.M."/>
            <person name="Foster-Nyarko E."/>
            <person name="Jarju S."/>
            <person name="Secka A."/>
            <person name="Antonio M."/>
            <person name="Oren A."/>
            <person name="Chaudhuri R.R."/>
            <person name="La Ragione R."/>
            <person name="Hildebrand F."/>
            <person name="Pallen M.J."/>
        </authorList>
    </citation>
    <scope>NUCLEOTIDE SEQUENCE</scope>
    <source>
        <strain evidence="1">1282</strain>
    </source>
</reference>
<dbReference type="AlphaFoldDB" id="A0A9D1YFX7"/>
<dbReference type="EMBL" id="DXDU01000079">
    <property type="protein sequence ID" value="HIY26493.1"/>
    <property type="molecule type" value="Genomic_DNA"/>
</dbReference>
<name>A0A9D1YFX7_9FIRM</name>
<organism evidence="1 2">
    <name type="scientific">Candidatus Acutalibacter pullistercoris</name>
    <dbReference type="NCBI Taxonomy" id="2838418"/>
    <lineage>
        <taxon>Bacteria</taxon>
        <taxon>Bacillati</taxon>
        <taxon>Bacillota</taxon>
        <taxon>Clostridia</taxon>
        <taxon>Eubacteriales</taxon>
        <taxon>Acutalibacteraceae</taxon>
        <taxon>Acutalibacter</taxon>
    </lineage>
</organism>
<accession>A0A9D1YFX7</accession>
<proteinExistence type="predicted"/>
<gene>
    <name evidence="1" type="ORF">H9838_04870</name>
</gene>
<dbReference type="Proteomes" id="UP000823915">
    <property type="component" value="Unassembled WGS sequence"/>
</dbReference>
<protein>
    <submittedName>
        <fullName evidence="1">DUF4317 domain-containing protein</fullName>
    </submittedName>
</protein>
<comment type="caution">
    <text evidence="1">The sequence shown here is derived from an EMBL/GenBank/DDBJ whole genome shotgun (WGS) entry which is preliminary data.</text>
</comment>
<evidence type="ECO:0000313" key="2">
    <source>
        <dbReference type="Proteomes" id="UP000823915"/>
    </source>
</evidence>
<sequence length="384" mass="43188">MNTKEVAELRRRWRPEKNAVKRIYGCLFNASGGILADLEEPLSMLPLEETEQYFALLKKTLSGRLGKNLIDLVFSTQQVADSEEHRLLMALRSSGLQDAQARHAFYEKAAQTLDLQGNYLLLLAHDTYDVPVKGKDDLELDSDMVFSYLLCAVCPVKEGKPGLGYFAGDNEFHCCVSQTVAPPEYGFLFPAFDDRAANLYNALFYCRRPDSQPQAFLDSVFHTEIPMPAQEQKENFQQSLAEALGEEYSLEVAQEVYSQITGRMEEHKASHDPEPLTITAREMARVLEECDIPQDRVSSFVSLCDQRFGEGAALLTDNLVNTKKVEIKTPQVSVTVEPDYAPMVHTRVIDGQKYLLIPAGEGVEFNGLPVKIPFRKEDGTFEEE</sequence>
<dbReference type="InterPro" id="IPR025466">
    <property type="entry name" value="DUF4317"/>
</dbReference>
<dbReference type="Pfam" id="PF14199">
    <property type="entry name" value="DUF4317"/>
    <property type="match status" value="1"/>
</dbReference>
<evidence type="ECO:0000313" key="1">
    <source>
        <dbReference type="EMBL" id="HIY26493.1"/>
    </source>
</evidence>
<reference evidence="1" key="2">
    <citation type="submission" date="2021-04" db="EMBL/GenBank/DDBJ databases">
        <authorList>
            <person name="Gilroy R."/>
        </authorList>
    </citation>
    <scope>NUCLEOTIDE SEQUENCE</scope>
    <source>
        <strain evidence="1">1282</strain>
    </source>
</reference>